<dbReference type="AlphaFoldDB" id="A0A017T1R4"/>
<feature type="compositionally biased region" description="Polar residues" evidence="1">
    <location>
        <begin position="1"/>
        <end position="13"/>
    </location>
</feature>
<dbReference type="STRING" id="1192034.CAP_6525"/>
<dbReference type="InterPro" id="IPR008969">
    <property type="entry name" value="CarboxyPept-like_regulatory"/>
</dbReference>
<evidence type="ECO:0000256" key="1">
    <source>
        <dbReference type="SAM" id="MobiDB-lite"/>
    </source>
</evidence>
<dbReference type="Proteomes" id="UP000019678">
    <property type="component" value="Unassembled WGS sequence"/>
</dbReference>
<accession>A0A017T1R4</accession>
<protein>
    <submittedName>
        <fullName evidence="2">Uncharacterized protein</fullName>
    </submittedName>
</protein>
<sequence>MSMRSQEQGTNSHPPILERTPSRLDRPLAGATRTLGASSAALLLLGLSSCGGEGKGGAPPSATASSSVAAPATSAAPASSAQAAAQSPSAVVGSPVPPEVVARTVNPRKEAPYSGPTGTLKGRVRIKGDPPPPTEFAFPSGKCGEAAATYSHLFRVGQGGALGDALVSVVGYDGYVPEKEEATKVTIHGCALSRRTVVATFGQRIEIANLDVLESYMPYLDGGSSRAVMVAVPRGDAVKLYPPQAGHYLIRDQMPKPFMTADVFVLKYATHDVTGLDGTYEITGIPVGTVQAVAYLPALNDEAKQEIKIVEGANTLDFELSFDLGKWKARTTKHAAPAPSSSASASPPRH</sequence>
<proteinExistence type="predicted"/>
<evidence type="ECO:0000313" key="2">
    <source>
        <dbReference type="EMBL" id="EYF02790.1"/>
    </source>
</evidence>
<gene>
    <name evidence="2" type="ORF">CAP_6525</name>
</gene>
<dbReference type="EMBL" id="ASRX01000055">
    <property type="protein sequence ID" value="EYF02790.1"/>
    <property type="molecule type" value="Genomic_DNA"/>
</dbReference>
<feature type="region of interest" description="Disordered" evidence="1">
    <location>
        <begin position="103"/>
        <end position="133"/>
    </location>
</feature>
<evidence type="ECO:0000313" key="3">
    <source>
        <dbReference type="Proteomes" id="UP000019678"/>
    </source>
</evidence>
<comment type="caution">
    <text evidence="2">The sequence shown here is derived from an EMBL/GenBank/DDBJ whole genome shotgun (WGS) entry which is preliminary data.</text>
</comment>
<organism evidence="2 3">
    <name type="scientific">Chondromyces apiculatus DSM 436</name>
    <dbReference type="NCBI Taxonomy" id="1192034"/>
    <lineage>
        <taxon>Bacteria</taxon>
        <taxon>Pseudomonadati</taxon>
        <taxon>Myxococcota</taxon>
        <taxon>Polyangia</taxon>
        <taxon>Polyangiales</taxon>
        <taxon>Polyangiaceae</taxon>
        <taxon>Chondromyces</taxon>
    </lineage>
</organism>
<dbReference type="SUPFAM" id="SSF49464">
    <property type="entry name" value="Carboxypeptidase regulatory domain-like"/>
    <property type="match status" value="1"/>
</dbReference>
<keyword evidence="3" id="KW-1185">Reference proteome</keyword>
<name>A0A017T1R4_9BACT</name>
<feature type="region of interest" description="Disordered" evidence="1">
    <location>
        <begin position="1"/>
        <end position="23"/>
    </location>
</feature>
<reference evidence="2 3" key="1">
    <citation type="submission" date="2013-05" db="EMBL/GenBank/DDBJ databases">
        <title>Genome assembly of Chondromyces apiculatus DSM 436.</title>
        <authorList>
            <person name="Sharma G."/>
            <person name="Khatri I."/>
            <person name="Kaur C."/>
            <person name="Mayilraj S."/>
            <person name="Subramanian S."/>
        </authorList>
    </citation>
    <scope>NUCLEOTIDE SEQUENCE [LARGE SCALE GENOMIC DNA]</scope>
    <source>
        <strain evidence="2 3">DSM 436</strain>
    </source>
</reference>